<keyword evidence="5" id="KW-1185">Reference proteome</keyword>
<evidence type="ECO:0000256" key="1">
    <source>
        <dbReference type="SAM" id="MobiDB-lite"/>
    </source>
</evidence>
<dbReference type="OrthoDB" id="5382170at2759"/>
<feature type="domain" description="DUF7029" evidence="3">
    <location>
        <begin position="87"/>
        <end position="185"/>
    </location>
</feature>
<dbReference type="Proteomes" id="UP000308671">
    <property type="component" value="Unassembled WGS sequence"/>
</dbReference>
<evidence type="ECO:0000259" key="3">
    <source>
        <dbReference type="Pfam" id="PF22974"/>
    </source>
</evidence>
<dbReference type="AlphaFoldDB" id="A0A4S8QXK7"/>
<proteinExistence type="predicted"/>
<evidence type="ECO:0000313" key="4">
    <source>
        <dbReference type="EMBL" id="THV45524.1"/>
    </source>
</evidence>
<keyword evidence="2" id="KW-0732">Signal</keyword>
<feature type="compositionally biased region" description="Low complexity" evidence="1">
    <location>
        <begin position="540"/>
        <end position="559"/>
    </location>
</feature>
<organism evidence="4 5">
    <name type="scientific">Botrytis galanthina</name>
    <dbReference type="NCBI Taxonomy" id="278940"/>
    <lineage>
        <taxon>Eukaryota</taxon>
        <taxon>Fungi</taxon>
        <taxon>Dikarya</taxon>
        <taxon>Ascomycota</taxon>
        <taxon>Pezizomycotina</taxon>
        <taxon>Leotiomycetes</taxon>
        <taxon>Helotiales</taxon>
        <taxon>Sclerotiniaceae</taxon>
        <taxon>Botrytis</taxon>
    </lineage>
</organism>
<dbReference type="EMBL" id="PQXL01000478">
    <property type="protein sequence ID" value="THV45524.1"/>
    <property type="molecule type" value="Genomic_DNA"/>
</dbReference>
<reference evidence="4 5" key="1">
    <citation type="submission" date="2017-12" db="EMBL/GenBank/DDBJ databases">
        <title>Comparative genomics of Botrytis spp.</title>
        <authorList>
            <person name="Valero-Jimenez C.A."/>
            <person name="Tapia P."/>
            <person name="Veloso J."/>
            <person name="Silva-Moreno E."/>
            <person name="Staats M."/>
            <person name="Valdes J.H."/>
            <person name="Van Kan J.A.L."/>
        </authorList>
    </citation>
    <scope>NUCLEOTIDE SEQUENCE [LARGE SCALE GENOMIC DNA]</scope>
    <source>
        <strain evidence="4 5">MUCL435</strain>
    </source>
</reference>
<comment type="caution">
    <text evidence="4">The sequence shown here is derived from an EMBL/GenBank/DDBJ whole genome shotgun (WGS) entry which is preliminary data.</text>
</comment>
<protein>
    <recommendedName>
        <fullName evidence="3">DUF7029 domain-containing protein</fullName>
    </recommendedName>
</protein>
<accession>A0A4S8QXK7</accession>
<dbReference type="Pfam" id="PF22974">
    <property type="entry name" value="DUF7029"/>
    <property type="match status" value="1"/>
</dbReference>
<dbReference type="InterPro" id="IPR054293">
    <property type="entry name" value="DUF7029"/>
</dbReference>
<feature type="chain" id="PRO_5020740567" description="DUF7029 domain-containing protein" evidence="2">
    <location>
        <begin position="21"/>
        <end position="596"/>
    </location>
</feature>
<gene>
    <name evidence="4" type="ORF">BGAL_0479g00100</name>
</gene>
<evidence type="ECO:0000313" key="5">
    <source>
        <dbReference type="Proteomes" id="UP000308671"/>
    </source>
</evidence>
<evidence type="ECO:0000256" key="2">
    <source>
        <dbReference type="SAM" id="SignalP"/>
    </source>
</evidence>
<feature type="signal peptide" evidence="2">
    <location>
        <begin position="1"/>
        <end position="20"/>
    </location>
</feature>
<sequence length="596" mass="63051">MLFRYESLASLLVCVEAVAALYSSDVKVSQRDFSSRQTTSLGAITVRSAEQKRGVPNFKPNLECTHHYADHDSITRGAHSRFASTSMNYKLPAVILEDIELNVRNILCSKSTIIVEFPSVNLLGEAEKEWKDLPEFLVISSHAGCNDQNARAPYLVSNVEYVLKSNTAILSVQRIEWSDAYDTMEVKFGMGKYDSSALRIHSDLRKRITSTVSVSSSETVTFPSAPSVTPTSDTSVHDIGYVVPAGFNLGSFSTSNDGIGGSLSIKCGNCSIEGSIELTQGVFNVSDSSHNTEKAVNFVENGYFDMVVNGLSAHIEIDSAVAGTFTETFTMPLTTLALPDIAAIGPMWIPAIQCSITVSRNLNFTYGFDVSVPDKSSIQFNIGNLTESTSSGFSDSIITALPLTATDPSISLTLSLALRSEILLGVDILSGKGSIAAGAFLDLPALSVTISELTSVDENCNPAQSSSSSVKDLDYFSSLTNIVPQADIAIGLQAGIQLRIPDLKFVENVGTTATLAGTSMLLPTHCMSFDGEKKEFVTPGATGSSSSSTSTGTAGGSKKSNAQKIISVSVVGGEGFGGLTWMAGLLGCVVVVALGL</sequence>
<name>A0A4S8QXK7_9HELO</name>
<feature type="region of interest" description="Disordered" evidence="1">
    <location>
        <begin position="538"/>
        <end position="559"/>
    </location>
</feature>